<evidence type="ECO:0008006" key="3">
    <source>
        <dbReference type="Google" id="ProtNLM"/>
    </source>
</evidence>
<protein>
    <recommendedName>
        <fullName evidence="3">GAG-pre-integrase domain-containing protein</fullName>
    </recommendedName>
</protein>
<proteinExistence type="predicted"/>
<keyword evidence="2" id="KW-1185">Reference proteome</keyword>
<dbReference type="Gramene" id="C.cajan_09915.t">
    <property type="protein sequence ID" value="C.cajan_09915.t.cds1"/>
    <property type="gene ID" value="C.cajan_09915"/>
</dbReference>
<dbReference type="EMBL" id="CM003605">
    <property type="protein sequence ID" value="KYP70957.1"/>
    <property type="molecule type" value="Genomic_DNA"/>
</dbReference>
<evidence type="ECO:0000313" key="1">
    <source>
        <dbReference type="EMBL" id="KYP70957.1"/>
    </source>
</evidence>
<dbReference type="AlphaFoldDB" id="A0A151TV74"/>
<gene>
    <name evidence="1" type="ORF">KK1_010199</name>
</gene>
<sequence>MQDRTLRTLIVGEQRNWLYYFRGIHHEKVFKVIEVSMFDLWHKWMGHPSLQIT</sequence>
<organism evidence="1 2">
    <name type="scientific">Cajanus cajan</name>
    <name type="common">Pigeon pea</name>
    <name type="synonym">Cajanus indicus</name>
    <dbReference type="NCBI Taxonomy" id="3821"/>
    <lineage>
        <taxon>Eukaryota</taxon>
        <taxon>Viridiplantae</taxon>
        <taxon>Streptophyta</taxon>
        <taxon>Embryophyta</taxon>
        <taxon>Tracheophyta</taxon>
        <taxon>Spermatophyta</taxon>
        <taxon>Magnoliopsida</taxon>
        <taxon>eudicotyledons</taxon>
        <taxon>Gunneridae</taxon>
        <taxon>Pentapetalae</taxon>
        <taxon>rosids</taxon>
        <taxon>fabids</taxon>
        <taxon>Fabales</taxon>
        <taxon>Fabaceae</taxon>
        <taxon>Papilionoideae</taxon>
        <taxon>50 kb inversion clade</taxon>
        <taxon>NPAAA clade</taxon>
        <taxon>indigoferoid/millettioid clade</taxon>
        <taxon>Phaseoleae</taxon>
        <taxon>Cajanus</taxon>
    </lineage>
</organism>
<reference evidence="1 2" key="1">
    <citation type="journal article" date="2012" name="Nat. Biotechnol.">
        <title>Draft genome sequence of pigeonpea (Cajanus cajan), an orphan legume crop of resource-poor farmers.</title>
        <authorList>
            <person name="Varshney R.K."/>
            <person name="Chen W."/>
            <person name="Li Y."/>
            <person name="Bharti A.K."/>
            <person name="Saxena R.K."/>
            <person name="Schlueter J.A."/>
            <person name="Donoghue M.T."/>
            <person name="Azam S."/>
            <person name="Fan G."/>
            <person name="Whaley A.M."/>
            <person name="Farmer A.D."/>
            <person name="Sheridan J."/>
            <person name="Iwata A."/>
            <person name="Tuteja R."/>
            <person name="Penmetsa R.V."/>
            <person name="Wu W."/>
            <person name="Upadhyaya H.D."/>
            <person name="Yang S.P."/>
            <person name="Shah T."/>
            <person name="Saxena K.B."/>
            <person name="Michael T."/>
            <person name="McCombie W.R."/>
            <person name="Yang B."/>
            <person name="Zhang G."/>
            <person name="Yang H."/>
            <person name="Wang J."/>
            <person name="Spillane C."/>
            <person name="Cook D.R."/>
            <person name="May G.D."/>
            <person name="Xu X."/>
            <person name="Jackson S.A."/>
        </authorList>
    </citation>
    <scope>NUCLEOTIDE SEQUENCE [LARGE SCALE GENOMIC DNA]</scope>
    <source>
        <strain evidence="2">cv. Asha</strain>
    </source>
</reference>
<name>A0A151TV74_CAJCA</name>
<dbReference type="Proteomes" id="UP000075243">
    <property type="component" value="Chromosome 3"/>
</dbReference>
<evidence type="ECO:0000313" key="2">
    <source>
        <dbReference type="Proteomes" id="UP000075243"/>
    </source>
</evidence>
<accession>A0A151TV74</accession>